<comment type="subcellular location">
    <subcellularLocation>
        <location evidence="1">Mitochondrion inner membrane</location>
        <topology evidence="1">Peripheral membrane protein</topology>
        <orientation evidence="1">Matrix side</orientation>
    </subcellularLocation>
</comment>
<keyword evidence="7 9" id="KW-0496">Mitochondrion</keyword>
<dbReference type="PANTHER" id="PTHR12022">
    <property type="entry name" value="UBIQUINOL-CYTOCHROME C REDUCTASE COMPLEX 14 KD PROTEIN"/>
    <property type="match status" value="1"/>
</dbReference>
<dbReference type="Proteomes" id="UP000613177">
    <property type="component" value="Unassembled WGS sequence"/>
</dbReference>
<keyword evidence="11" id="KW-1185">Reference proteome</keyword>
<name>A0A8H7SH14_9FUNG</name>
<dbReference type="Gene3D" id="1.10.1090.10">
    <property type="entry name" value="Cytochrome b-c1 complex subunit 7"/>
    <property type="match status" value="1"/>
</dbReference>
<evidence type="ECO:0000256" key="5">
    <source>
        <dbReference type="ARBA" id="ARBA00022792"/>
    </source>
</evidence>
<keyword evidence="5 9" id="KW-0999">Mitochondrion inner membrane</keyword>
<keyword evidence="4 9" id="KW-0679">Respiratory chain</keyword>
<evidence type="ECO:0000256" key="1">
    <source>
        <dbReference type="ARBA" id="ARBA00004443"/>
    </source>
</evidence>
<evidence type="ECO:0000256" key="2">
    <source>
        <dbReference type="ARBA" id="ARBA00008554"/>
    </source>
</evidence>
<evidence type="ECO:0000256" key="4">
    <source>
        <dbReference type="ARBA" id="ARBA00022660"/>
    </source>
</evidence>
<keyword evidence="8 9" id="KW-0472">Membrane</keyword>
<evidence type="ECO:0000256" key="7">
    <source>
        <dbReference type="ARBA" id="ARBA00023128"/>
    </source>
</evidence>
<evidence type="ECO:0000256" key="6">
    <source>
        <dbReference type="ARBA" id="ARBA00022982"/>
    </source>
</evidence>
<dbReference type="PANTHER" id="PTHR12022:SF0">
    <property type="entry name" value="CYTOCHROME B-C1 COMPLEX SUBUNIT 7"/>
    <property type="match status" value="1"/>
</dbReference>
<dbReference type="PIRSF" id="PIRSF000022">
    <property type="entry name" value="Bc1_14K"/>
    <property type="match status" value="1"/>
</dbReference>
<comment type="similarity">
    <text evidence="2 9">Belongs to the UQCRB/QCR7 family.</text>
</comment>
<dbReference type="Pfam" id="PF02271">
    <property type="entry name" value="UCR_14kD"/>
    <property type="match status" value="1"/>
</dbReference>
<dbReference type="InterPro" id="IPR003197">
    <property type="entry name" value="QCR7"/>
</dbReference>
<dbReference type="GO" id="GO:0045275">
    <property type="term" value="C:respiratory chain complex III"/>
    <property type="evidence" value="ECO:0007669"/>
    <property type="project" value="InterPro"/>
</dbReference>
<evidence type="ECO:0000313" key="10">
    <source>
        <dbReference type="EMBL" id="KAG2230264.1"/>
    </source>
</evidence>
<dbReference type="SUPFAM" id="SSF81524">
    <property type="entry name" value="14 kDa protein of cytochrome bc1 complex (Ubiquinol-cytochrome c reductase)"/>
    <property type="match status" value="1"/>
</dbReference>
<accession>A0A8H7SH14</accession>
<sequence length="127" mass="14390">MSSLSLKSLIQNSKLLTSFLKPVSKAYAGAAGYRQIGLRYDDLVAEESELVQEALRRLEIADPRAIYDRAYRIRVAQQCSLSHQLLPKDQWVSATEDIRYLQPYIDEVAAETAERDAFDNIKVAARN</sequence>
<evidence type="ECO:0000256" key="9">
    <source>
        <dbReference type="PIRNR" id="PIRNR000022"/>
    </source>
</evidence>
<dbReference type="EMBL" id="JAEPRE010000212">
    <property type="protein sequence ID" value="KAG2230264.1"/>
    <property type="molecule type" value="Genomic_DNA"/>
</dbReference>
<protein>
    <recommendedName>
        <fullName evidence="9">Cytochrome b-c1 complex subunit 7</fullName>
    </recommendedName>
</protein>
<dbReference type="GO" id="GO:0005743">
    <property type="term" value="C:mitochondrial inner membrane"/>
    <property type="evidence" value="ECO:0007669"/>
    <property type="project" value="UniProtKB-SubCell"/>
</dbReference>
<organism evidence="10 11">
    <name type="scientific">Thamnidium elegans</name>
    <dbReference type="NCBI Taxonomy" id="101142"/>
    <lineage>
        <taxon>Eukaryota</taxon>
        <taxon>Fungi</taxon>
        <taxon>Fungi incertae sedis</taxon>
        <taxon>Mucoromycota</taxon>
        <taxon>Mucoromycotina</taxon>
        <taxon>Mucoromycetes</taxon>
        <taxon>Mucorales</taxon>
        <taxon>Mucorineae</taxon>
        <taxon>Mucoraceae</taxon>
        <taxon>Thamnidium</taxon>
    </lineage>
</organism>
<evidence type="ECO:0000256" key="3">
    <source>
        <dbReference type="ARBA" id="ARBA00022448"/>
    </source>
</evidence>
<evidence type="ECO:0000256" key="8">
    <source>
        <dbReference type="ARBA" id="ARBA00023136"/>
    </source>
</evidence>
<comment type="function">
    <text evidence="9">Component of the ubiquinol-cytochrome c oxidoreductase, a multisubunit transmembrane complex that is part of the mitochondrial electron transport chain which drives oxidative phosphorylation.</text>
</comment>
<dbReference type="GO" id="GO:0006122">
    <property type="term" value="P:mitochondrial electron transport, ubiquinol to cytochrome c"/>
    <property type="evidence" value="ECO:0007669"/>
    <property type="project" value="InterPro"/>
</dbReference>
<comment type="caution">
    <text evidence="10">The sequence shown here is derived from an EMBL/GenBank/DDBJ whole genome shotgun (WGS) entry which is preliminary data.</text>
</comment>
<gene>
    <name evidence="10" type="ORF">INT48_009463</name>
</gene>
<dbReference type="OrthoDB" id="425749at2759"/>
<dbReference type="AlphaFoldDB" id="A0A8H7SH14"/>
<evidence type="ECO:0000313" key="11">
    <source>
        <dbReference type="Proteomes" id="UP000613177"/>
    </source>
</evidence>
<keyword evidence="3 9" id="KW-0813">Transport</keyword>
<reference evidence="10" key="1">
    <citation type="submission" date="2021-01" db="EMBL/GenBank/DDBJ databases">
        <title>Metabolic potential, ecology and presence of endohyphal bacteria is reflected in genomic diversity of Mucoromycotina.</title>
        <authorList>
            <person name="Muszewska A."/>
            <person name="Okrasinska A."/>
            <person name="Steczkiewicz K."/>
            <person name="Drgas O."/>
            <person name="Orlowska M."/>
            <person name="Perlinska-Lenart U."/>
            <person name="Aleksandrzak-Piekarczyk T."/>
            <person name="Szatraj K."/>
            <person name="Zielenkiewicz U."/>
            <person name="Pilsyk S."/>
            <person name="Malc E."/>
            <person name="Mieczkowski P."/>
            <person name="Kruszewska J.S."/>
            <person name="Biernat P."/>
            <person name="Pawlowska J."/>
        </authorList>
    </citation>
    <scope>NUCLEOTIDE SEQUENCE</scope>
    <source>
        <strain evidence="10">WA0000018081</strain>
    </source>
</reference>
<dbReference type="InterPro" id="IPR036544">
    <property type="entry name" value="QCR7_sf"/>
</dbReference>
<keyword evidence="6 9" id="KW-0249">Electron transport</keyword>
<dbReference type="FunFam" id="1.10.1090.10:FF:000001">
    <property type="entry name" value="Cytochrome b-c1 complex subunit 7"/>
    <property type="match status" value="1"/>
</dbReference>
<proteinExistence type="inferred from homology"/>